<keyword evidence="9" id="KW-1185">Reference proteome</keyword>
<feature type="domain" description="EXPERA" evidence="7">
    <location>
        <begin position="29"/>
        <end position="186"/>
    </location>
</feature>
<evidence type="ECO:0000256" key="6">
    <source>
        <dbReference type="SAM" id="Phobius"/>
    </source>
</evidence>
<dbReference type="Pfam" id="PF05241">
    <property type="entry name" value="EBP"/>
    <property type="match status" value="1"/>
</dbReference>
<sequence>MISPSSITGHLSFFGALAQLPTPNRRVASTPPSSIHLHILTDVSPPPVLDLVAFYPKALYAGSSAPLHFLISIRRRYIRATSDPFFSASPAASPHSPWLQAFLYVELLVQLPLAVYLVWRLSSLWRRTTPFVELAAVVFCCLTFMGSVACCAELWSMSFLKLSAKKKSSLFYGTYLPFVIIPAIMGIDMYTRLALRFQRAEAVINKGKRQ</sequence>
<dbReference type="RefSeq" id="XP_047840254.1">
    <property type="nucleotide sequence ID" value="XM_047984280.1"/>
</dbReference>
<keyword evidence="4 5" id="KW-0472">Membrane</keyword>
<dbReference type="OrthoDB" id="433124at2759"/>
<evidence type="ECO:0000256" key="2">
    <source>
        <dbReference type="ARBA" id="ARBA00022692"/>
    </source>
</evidence>
<dbReference type="InterPro" id="IPR051987">
    <property type="entry name" value="Sigma-2_receptor-like"/>
</dbReference>
<dbReference type="AlphaFoldDB" id="A0A9Q8V8K3"/>
<dbReference type="InterPro" id="IPR033118">
    <property type="entry name" value="EXPERA"/>
</dbReference>
<comment type="subcellular location">
    <subcellularLocation>
        <location evidence="1">Membrane</location>
        <topology evidence="1">Multi-pass membrane protein</topology>
    </subcellularLocation>
</comment>
<evidence type="ECO:0000313" key="8">
    <source>
        <dbReference type="EMBL" id="UNI16773.1"/>
    </source>
</evidence>
<organism evidence="8 9">
    <name type="scientific">Purpureocillium takamizusanense</name>
    <dbReference type="NCBI Taxonomy" id="2060973"/>
    <lineage>
        <taxon>Eukaryota</taxon>
        <taxon>Fungi</taxon>
        <taxon>Dikarya</taxon>
        <taxon>Ascomycota</taxon>
        <taxon>Pezizomycotina</taxon>
        <taxon>Sordariomycetes</taxon>
        <taxon>Hypocreomycetidae</taxon>
        <taxon>Hypocreales</taxon>
        <taxon>Ophiocordycipitaceae</taxon>
        <taxon>Purpureocillium</taxon>
    </lineage>
</organism>
<dbReference type="PANTHER" id="PTHR31204">
    <property type="entry name" value="SIGMA INTRACELLULAR RECEPTOR 2"/>
    <property type="match status" value="1"/>
</dbReference>
<evidence type="ECO:0000313" key="9">
    <source>
        <dbReference type="Proteomes" id="UP000829364"/>
    </source>
</evidence>
<evidence type="ECO:0000256" key="3">
    <source>
        <dbReference type="ARBA" id="ARBA00022989"/>
    </source>
</evidence>
<dbReference type="GeneID" id="72065138"/>
<keyword evidence="3 5" id="KW-1133">Transmembrane helix</keyword>
<proteinExistence type="predicted"/>
<dbReference type="PANTHER" id="PTHR31204:SF1">
    <property type="entry name" value="SIGMA INTRACELLULAR RECEPTOR 2"/>
    <property type="match status" value="1"/>
</dbReference>
<dbReference type="GO" id="GO:0005783">
    <property type="term" value="C:endoplasmic reticulum"/>
    <property type="evidence" value="ECO:0007669"/>
    <property type="project" value="TreeGrafter"/>
</dbReference>
<feature type="transmembrane region" description="Helical" evidence="6">
    <location>
        <begin position="98"/>
        <end position="119"/>
    </location>
</feature>
<dbReference type="PROSITE" id="PS51751">
    <property type="entry name" value="EXPERA"/>
    <property type="match status" value="1"/>
</dbReference>
<feature type="transmembrane region" description="Helical" evidence="6">
    <location>
        <begin position="169"/>
        <end position="190"/>
    </location>
</feature>
<dbReference type="Proteomes" id="UP000829364">
    <property type="component" value="Chromosome 2"/>
</dbReference>
<accession>A0A9Q8V8K3</accession>
<keyword evidence="2 5" id="KW-0812">Transmembrane</keyword>
<evidence type="ECO:0000256" key="4">
    <source>
        <dbReference type="ARBA" id="ARBA00023136"/>
    </source>
</evidence>
<evidence type="ECO:0000259" key="7">
    <source>
        <dbReference type="PROSITE" id="PS51751"/>
    </source>
</evidence>
<evidence type="ECO:0000256" key="5">
    <source>
        <dbReference type="PROSITE-ProRule" id="PRU01087"/>
    </source>
</evidence>
<protein>
    <recommendedName>
        <fullName evidence="7">EXPERA domain-containing protein</fullName>
    </recommendedName>
</protein>
<evidence type="ECO:0000256" key="1">
    <source>
        <dbReference type="ARBA" id="ARBA00004141"/>
    </source>
</evidence>
<feature type="transmembrane region" description="Helical" evidence="6">
    <location>
        <begin position="131"/>
        <end position="157"/>
    </location>
</feature>
<dbReference type="GO" id="GO:0016020">
    <property type="term" value="C:membrane"/>
    <property type="evidence" value="ECO:0007669"/>
    <property type="project" value="UniProtKB-SubCell"/>
</dbReference>
<name>A0A9Q8V8K3_9HYPO</name>
<gene>
    <name evidence="8" type="ORF">JDV02_003178</name>
</gene>
<dbReference type="EMBL" id="CP086355">
    <property type="protein sequence ID" value="UNI16773.1"/>
    <property type="molecule type" value="Genomic_DNA"/>
</dbReference>
<reference evidence="8" key="1">
    <citation type="submission" date="2021-11" db="EMBL/GenBank/DDBJ databases">
        <title>Purpureocillium_takamizusanense_genome.</title>
        <authorList>
            <person name="Nguyen N.-H."/>
        </authorList>
    </citation>
    <scope>NUCLEOTIDE SEQUENCE</scope>
    <source>
        <strain evidence="8">PT3</strain>
    </source>
</reference>